<proteinExistence type="inferred from homology"/>
<sequence length="197" mass="21417">MTRILAINGSPRKRGNTETVLDAFLRGAESAGAEISKITLVDIDHKNCRGCNACHKKGVCILTDDLTPIFEEVMSSDILVLASPIYSMTVTAEMKSFIDRGQFLWAQKFVTKTLSFSPEHLANHIGVYLGTSGQDILHIFDGAFPVVCAFFNDAGFSYTENVLFPGMDQHGGVKGWPESVAKAESEGRRIAGLLNSS</sequence>
<dbReference type="AlphaFoldDB" id="A0AAE4MES8"/>
<feature type="domain" description="NADPH-dependent FMN reductase-like" evidence="6">
    <location>
        <begin position="2"/>
        <end position="110"/>
    </location>
</feature>
<dbReference type="InterPro" id="IPR051796">
    <property type="entry name" value="ISF_SsuE-like"/>
</dbReference>
<dbReference type="InterPro" id="IPR005025">
    <property type="entry name" value="FMN_Rdtase-like_dom"/>
</dbReference>
<keyword evidence="8" id="KW-1185">Reference proteome</keyword>
<dbReference type="InterPro" id="IPR029039">
    <property type="entry name" value="Flavoprotein-like_sf"/>
</dbReference>
<dbReference type="GO" id="GO:0016491">
    <property type="term" value="F:oxidoreductase activity"/>
    <property type="evidence" value="ECO:0007669"/>
    <property type="project" value="InterPro"/>
</dbReference>
<evidence type="ECO:0000256" key="3">
    <source>
        <dbReference type="ARBA" id="ARBA00022630"/>
    </source>
</evidence>
<dbReference type="RefSeq" id="WP_338095589.1">
    <property type="nucleotide sequence ID" value="NZ_JAWDKB010000002.1"/>
</dbReference>
<keyword evidence="4" id="KW-0288">FMN</keyword>
<comment type="caution">
    <text evidence="7">The sequence shown here is derived from an EMBL/GenBank/DDBJ whole genome shotgun (WGS) entry which is preliminary data.</text>
</comment>
<evidence type="ECO:0000256" key="1">
    <source>
        <dbReference type="ARBA" id="ARBA00001917"/>
    </source>
</evidence>
<evidence type="ECO:0000256" key="2">
    <source>
        <dbReference type="ARBA" id="ARBA00001966"/>
    </source>
</evidence>
<organism evidence="7 8">
    <name type="scientific">Methanorbis rubei</name>
    <dbReference type="NCBI Taxonomy" id="3028300"/>
    <lineage>
        <taxon>Archaea</taxon>
        <taxon>Methanobacteriati</taxon>
        <taxon>Methanobacteriota</taxon>
        <taxon>Stenosarchaea group</taxon>
        <taxon>Methanomicrobia</taxon>
        <taxon>Methanomicrobiales</taxon>
        <taxon>Methanocorpusculaceae</taxon>
        <taxon>Methanorbis</taxon>
    </lineage>
</organism>
<dbReference type="EMBL" id="JAWDKB010000002">
    <property type="protein sequence ID" value="MDV0443051.1"/>
    <property type="molecule type" value="Genomic_DNA"/>
</dbReference>
<protein>
    <recommendedName>
        <fullName evidence="6">NADPH-dependent FMN reductase-like domain-containing protein</fullName>
    </recommendedName>
</protein>
<evidence type="ECO:0000256" key="5">
    <source>
        <dbReference type="ARBA" id="ARBA00038292"/>
    </source>
</evidence>
<comment type="similarity">
    <text evidence="5">Belongs to the SsuE family. Isf subfamily.</text>
</comment>
<dbReference type="PANTHER" id="PTHR43278:SF2">
    <property type="entry name" value="IRON-SULFUR FLAVOPROTEIN"/>
    <property type="match status" value="1"/>
</dbReference>
<gene>
    <name evidence="7" type="ORF">McpCs1_04170</name>
</gene>
<evidence type="ECO:0000259" key="6">
    <source>
        <dbReference type="Pfam" id="PF03358"/>
    </source>
</evidence>
<evidence type="ECO:0000256" key="4">
    <source>
        <dbReference type="ARBA" id="ARBA00022643"/>
    </source>
</evidence>
<reference evidence="7 8" key="1">
    <citation type="submission" date="2023-06" db="EMBL/GenBank/DDBJ databases">
        <title>Genome sequence of Methancorpusculaceae sp. Cs1.</title>
        <authorList>
            <person name="Protasov E."/>
            <person name="Platt K."/>
            <person name="Poehlein A."/>
            <person name="Daniel R."/>
            <person name="Brune A."/>
        </authorList>
    </citation>
    <scope>NUCLEOTIDE SEQUENCE [LARGE SCALE GENOMIC DNA]</scope>
    <source>
        <strain evidence="7 8">Cs1</strain>
    </source>
</reference>
<dbReference type="Gene3D" id="3.40.50.360">
    <property type="match status" value="1"/>
</dbReference>
<dbReference type="Pfam" id="PF03358">
    <property type="entry name" value="FMN_red"/>
    <property type="match status" value="1"/>
</dbReference>
<accession>A0AAE4MES8</accession>
<dbReference type="Proteomes" id="UP001283212">
    <property type="component" value="Unassembled WGS sequence"/>
</dbReference>
<comment type="cofactor">
    <cofactor evidence="2">
        <name>[4Fe-4S] cluster</name>
        <dbReference type="ChEBI" id="CHEBI:49883"/>
    </cofactor>
</comment>
<dbReference type="PANTHER" id="PTHR43278">
    <property type="entry name" value="NAD(P)H-DEPENDENT FMN-CONTAINING OXIDOREDUCTASE YWQN-RELATED"/>
    <property type="match status" value="1"/>
</dbReference>
<comment type="cofactor">
    <cofactor evidence="1">
        <name>FMN</name>
        <dbReference type="ChEBI" id="CHEBI:58210"/>
    </cofactor>
</comment>
<evidence type="ECO:0000313" key="8">
    <source>
        <dbReference type="Proteomes" id="UP001283212"/>
    </source>
</evidence>
<evidence type="ECO:0000313" key="7">
    <source>
        <dbReference type="EMBL" id="MDV0443051.1"/>
    </source>
</evidence>
<dbReference type="SUPFAM" id="SSF52218">
    <property type="entry name" value="Flavoproteins"/>
    <property type="match status" value="1"/>
</dbReference>
<name>A0AAE4MES8_9EURY</name>
<keyword evidence="3" id="KW-0285">Flavoprotein</keyword>